<accession>A0AAD8VL11</accession>
<feature type="compositionally biased region" description="Pro residues" evidence="1">
    <location>
        <begin position="79"/>
        <end position="91"/>
    </location>
</feature>
<organism evidence="2 3">
    <name type="scientific">Lolium multiflorum</name>
    <name type="common">Italian ryegrass</name>
    <name type="synonym">Lolium perenne subsp. multiflorum</name>
    <dbReference type="NCBI Taxonomy" id="4521"/>
    <lineage>
        <taxon>Eukaryota</taxon>
        <taxon>Viridiplantae</taxon>
        <taxon>Streptophyta</taxon>
        <taxon>Embryophyta</taxon>
        <taxon>Tracheophyta</taxon>
        <taxon>Spermatophyta</taxon>
        <taxon>Magnoliopsida</taxon>
        <taxon>Liliopsida</taxon>
        <taxon>Poales</taxon>
        <taxon>Poaceae</taxon>
        <taxon>BOP clade</taxon>
        <taxon>Pooideae</taxon>
        <taxon>Poodae</taxon>
        <taxon>Poeae</taxon>
        <taxon>Poeae Chloroplast Group 2 (Poeae type)</taxon>
        <taxon>Loliodinae</taxon>
        <taxon>Loliinae</taxon>
        <taxon>Lolium</taxon>
    </lineage>
</organism>
<evidence type="ECO:0000256" key="1">
    <source>
        <dbReference type="SAM" id="MobiDB-lite"/>
    </source>
</evidence>
<dbReference type="EMBL" id="JAUUTY010000007">
    <property type="protein sequence ID" value="KAK1611597.1"/>
    <property type="molecule type" value="Genomic_DNA"/>
</dbReference>
<protein>
    <submittedName>
        <fullName evidence="2">Uncharacterized protein</fullName>
    </submittedName>
</protein>
<gene>
    <name evidence="2" type="ORF">QYE76_035270</name>
</gene>
<sequence>MEAHAAAMKATNEATAKMSQESKILMADMEKMDPLPRACHEMCHKRIGQEVMVARAASTSPPAPSTFMSPQAPSTFMSPPAPSMFMPPPTTVDPLAAMELPPGLAADEQIVEVEPPVTSFI</sequence>
<proteinExistence type="predicted"/>
<dbReference type="AlphaFoldDB" id="A0AAD8VL11"/>
<reference evidence="2" key="1">
    <citation type="submission" date="2023-07" db="EMBL/GenBank/DDBJ databases">
        <title>A chromosome-level genome assembly of Lolium multiflorum.</title>
        <authorList>
            <person name="Chen Y."/>
            <person name="Copetti D."/>
            <person name="Kolliker R."/>
            <person name="Studer B."/>
        </authorList>
    </citation>
    <scope>NUCLEOTIDE SEQUENCE</scope>
    <source>
        <strain evidence="2">02402/16</strain>
        <tissue evidence="2">Leaf</tissue>
    </source>
</reference>
<feature type="region of interest" description="Disordered" evidence="1">
    <location>
        <begin position="55"/>
        <end position="92"/>
    </location>
</feature>
<evidence type="ECO:0000313" key="3">
    <source>
        <dbReference type="Proteomes" id="UP001231189"/>
    </source>
</evidence>
<keyword evidence="3" id="KW-1185">Reference proteome</keyword>
<comment type="caution">
    <text evidence="2">The sequence shown here is derived from an EMBL/GenBank/DDBJ whole genome shotgun (WGS) entry which is preliminary data.</text>
</comment>
<evidence type="ECO:0000313" key="2">
    <source>
        <dbReference type="EMBL" id="KAK1611597.1"/>
    </source>
</evidence>
<dbReference type="Proteomes" id="UP001231189">
    <property type="component" value="Unassembled WGS sequence"/>
</dbReference>
<name>A0AAD8VL11_LOLMU</name>